<reference evidence="2" key="2">
    <citation type="submission" date="2021-09" db="EMBL/GenBank/DDBJ databases">
        <authorList>
            <person name="Gilroy R."/>
        </authorList>
    </citation>
    <scope>NUCLEOTIDE SEQUENCE</scope>
    <source>
        <strain evidence="2">7318</strain>
    </source>
</reference>
<dbReference type="Proteomes" id="UP000780768">
    <property type="component" value="Unassembled WGS sequence"/>
</dbReference>
<keyword evidence="1" id="KW-1133">Transmembrane helix</keyword>
<gene>
    <name evidence="2" type="ORF">K8V65_04840</name>
</gene>
<keyword evidence="1" id="KW-0472">Membrane</keyword>
<comment type="caution">
    <text evidence="2">The sequence shown here is derived from an EMBL/GenBank/DDBJ whole genome shotgun (WGS) entry which is preliminary data.</text>
</comment>
<evidence type="ECO:0000313" key="2">
    <source>
        <dbReference type="EMBL" id="HJF84967.1"/>
    </source>
</evidence>
<reference evidence="2" key="1">
    <citation type="journal article" date="2021" name="PeerJ">
        <title>Extensive microbial diversity within the chicken gut microbiome revealed by metagenomics and culture.</title>
        <authorList>
            <person name="Gilroy R."/>
            <person name="Ravi A."/>
            <person name="Getino M."/>
            <person name="Pursley I."/>
            <person name="Horton D.L."/>
            <person name="Alikhan N.F."/>
            <person name="Baker D."/>
            <person name="Gharbi K."/>
            <person name="Hall N."/>
            <person name="Watson M."/>
            <person name="Adriaenssens E.M."/>
            <person name="Foster-Nyarko E."/>
            <person name="Jarju S."/>
            <person name="Secka A."/>
            <person name="Antonio M."/>
            <person name="Oren A."/>
            <person name="Chaudhuri R.R."/>
            <person name="La Ragione R."/>
            <person name="Hildebrand F."/>
            <person name="Pallen M.J."/>
        </authorList>
    </citation>
    <scope>NUCLEOTIDE SEQUENCE</scope>
    <source>
        <strain evidence="2">7318</strain>
    </source>
</reference>
<dbReference type="EMBL" id="DYVR01000130">
    <property type="protein sequence ID" value="HJF84967.1"/>
    <property type="molecule type" value="Genomic_DNA"/>
</dbReference>
<feature type="transmembrane region" description="Helical" evidence="1">
    <location>
        <begin position="146"/>
        <end position="165"/>
    </location>
</feature>
<protein>
    <submittedName>
        <fullName evidence="2">DUF4405 domain-containing protein</fullName>
    </submittedName>
</protein>
<evidence type="ECO:0000256" key="1">
    <source>
        <dbReference type="SAM" id="Phobius"/>
    </source>
</evidence>
<feature type="transmembrane region" description="Helical" evidence="1">
    <location>
        <begin position="110"/>
        <end position="134"/>
    </location>
</feature>
<feature type="transmembrane region" description="Helical" evidence="1">
    <location>
        <begin position="70"/>
        <end position="90"/>
    </location>
</feature>
<accession>A0A921HM43</accession>
<organism evidence="2 3">
    <name type="scientific">Megamonas hypermegale</name>
    <dbReference type="NCBI Taxonomy" id="158847"/>
    <lineage>
        <taxon>Bacteria</taxon>
        <taxon>Bacillati</taxon>
        <taxon>Bacillota</taxon>
        <taxon>Negativicutes</taxon>
        <taxon>Selenomonadales</taxon>
        <taxon>Selenomonadaceae</taxon>
        <taxon>Megamonas</taxon>
    </lineage>
</organism>
<proteinExistence type="predicted"/>
<feature type="transmembrane region" description="Helical" evidence="1">
    <location>
        <begin position="33"/>
        <end position="49"/>
    </location>
</feature>
<evidence type="ECO:0000313" key="3">
    <source>
        <dbReference type="Proteomes" id="UP000780768"/>
    </source>
</evidence>
<keyword evidence="1" id="KW-0812">Transmembrane</keyword>
<dbReference type="AlphaFoldDB" id="A0A921HM43"/>
<feature type="transmembrane region" description="Helical" evidence="1">
    <location>
        <begin position="185"/>
        <end position="207"/>
    </location>
</feature>
<sequence>MRSVNFRIVVDIMLITALLLSMAYLLIGIDNHEWVGTAFFVLFFVHVYLNRKWFLSIFKGKYSAVRVFRTGLNLVIFILMLGLMVSGMIFATYTPNFIKTADSIYLAGQLHMLCAYWCFVLLSVHLGVNLNMLADAIIKKSVYRELFRFIGIIAAFWGVFAFMRQKILSYMFLQQHFVDFSGSSLIGFCIDYIAMMSFFALIGYSIMRVFSRVSVCKVNRQMKVKGGME</sequence>
<name>A0A921HM43_9FIRM</name>
<feature type="transmembrane region" description="Helical" evidence="1">
    <location>
        <begin position="7"/>
        <end position="27"/>
    </location>
</feature>